<evidence type="ECO:0000256" key="1">
    <source>
        <dbReference type="SAM" id="MobiDB-lite"/>
    </source>
</evidence>
<accession>A0A0N4W046</accession>
<reference evidence="4" key="1">
    <citation type="submission" date="2017-02" db="UniProtKB">
        <authorList>
            <consortium name="WormBaseParasite"/>
        </authorList>
    </citation>
    <scope>IDENTIFICATION</scope>
</reference>
<dbReference type="Proteomes" id="UP000268014">
    <property type="component" value="Unassembled WGS sequence"/>
</dbReference>
<sequence>MDGRGSTMNLRDERSRSTDSDRKGMMGTLGRKKEQKLEQLRSVAQSE</sequence>
<evidence type="ECO:0000313" key="3">
    <source>
        <dbReference type="Proteomes" id="UP000268014"/>
    </source>
</evidence>
<organism evidence="4">
    <name type="scientific">Haemonchus placei</name>
    <name type="common">Barber's pole worm</name>
    <dbReference type="NCBI Taxonomy" id="6290"/>
    <lineage>
        <taxon>Eukaryota</taxon>
        <taxon>Metazoa</taxon>
        <taxon>Ecdysozoa</taxon>
        <taxon>Nematoda</taxon>
        <taxon>Chromadorea</taxon>
        <taxon>Rhabditida</taxon>
        <taxon>Rhabditina</taxon>
        <taxon>Rhabditomorpha</taxon>
        <taxon>Strongyloidea</taxon>
        <taxon>Trichostrongylidae</taxon>
        <taxon>Haemonchus</taxon>
    </lineage>
</organism>
<dbReference type="EMBL" id="UZAF01007686">
    <property type="protein sequence ID" value="VDO17551.1"/>
    <property type="molecule type" value="Genomic_DNA"/>
</dbReference>
<gene>
    <name evidence="2" type="ORF">HPLM_LOCUS2917</name>
</gene>
<dbReference type="WBParaSite" id="HPLM_0000292201-mRNA-1">
    <property type="protein sequence ID" value="HPLM_0000292201-mRNA-1"/>
    <property type="gene ID" value="HPLM_0000292201"/>
</dbReference>
<feature type="compositionally biased region" description="Basic and acidic residues" evidence="1">
    <location>
        <begin position="10"/>
        <end position="24"/>
    </location>
</feature>
<name>A0A0N4W046_HAEPC</name>
<protein>
    <submittedName>
        <fullName evidence="4">Small hydrophilic protein</fullName>
    </submittedName>
</protein>
<proteinExistence type="predicted"/>
<feature type="region of interest" description="Disordered" evidence="1">
    <location>
        <begin position="1"/>
        <end position="47"/>
    </location>
</feature>
<dbReference type="AlphaFoldDB" id="A0A0N4W046"/>
<reference evidence="2 3" key="2">
    <citation type="submission" date="2018-11" db="EMBL/GenBank/DDBJ databases">
        <authorList>
            <consortium name="Pathogen Informatics"/>
        </authorList>
    </citation>
    <scope>NUCLEOTIDE SEQUENCE [LARGE SCALE GENOMIC DNA]</scope>
    <source>
        <strain evidence="2 3">MHpl1</strain>
    </source>
</reference>
<keyword evidence="3" id="KW-1185">Reference proteome</keyword>
<evidence type="ECO:0000313" key="2">
    <source>
        <dbReference type="EMBL" id="VDO17551.1"/>
    </source>
</evidence>
<evidence type="ECO:0000313" key="4">
    <source>
        <dbReference type="WBParaSite" id="HPLM_0000292201-mRNA-1"/>
    </source>
</evidence>